<evidence type="ECO:0008006" key="4">
    <source>
        <dbReference type="Google" id="ProtNLM"/>
    </source>
</evidence>
<evidence type="ECO:0000256" key="1">
    <source>
        <dbReference type="SAM" id="SignalP"/>
    </source>
</evidence>
<organism evidence="2 3">
    <name type="scientific">Hydrogenovibrio crunogenus</name>
    <dbReference type="NCBI Taxonomy" id="39765"/>
    <lineage>
        <taxon>Bacteria</taxon>
        <taxon>Pseudomonadati</taxon>
        <taxon>Pseudomonadota</taxon>
        <taxon>Gammaproteobacteria</taxon>
        <taxon>Thiotrichales</taxon>
        <taxon>Piscirickettsiaceae</taxon>
        <taxon>Hydrogenovibrio</taxon>
    </lineage>
</organism>
<feature type="signal peptide" evidence="1">
    <location>
        <begin position="1"/>
        <end position="21"/>
    </location>
</feature>
<dbReference type="RefSeq" id="WP_135796217.1">
    <property type="nucleotide sequence ID" value="NZ_CP032096.1"/>
</dbReference>
<dbReference type="OrthoDB" id="5292716at2"/>
<gene>
    <name evidence="2" type="ORF">GHNINEIG_01678</name>
</gene>
<feature type="chain" id="PRO_5020496105" description="DUF481 domain-containing protein" evidence="1">
    <location>
        <begin position="22"/>
        <end position="242"/>
    </location>
</feature>
<dbReference type="InterPro" id="IPR007433">
    <property type="entry name" value="DUF481"/>
</dbReference>
<evidence type="ECO:0000313" key="2">
    <source>
        <dbReference type="EMBL" id="QBZ83618.1"/>
    </source>
</evidence>
<protein>
    <recommendedName>
        <fullName evidence="4">DUF481 domain-containing protein</fullName>
    </recommendedName>
</protein>
<name>A0A4P7P0R7_9GAMM</name>
<dbReference type="Pfam" id="PF04338">
    <property type="entry name" value="DUF481"/>
    <property type="match status" value="1"/>
</dbReference>
<dbReference type="Proteomes" id="UP000296201">
    <property type="component" value="Chromosome"/>
</dbReference>
<evidence type="ECO:0000313" key="3">
    <source>
        <dbReference type="Proteomes" id="UP000296201"/>
    </source>
</evidence>
<dbReference type="EMBL" id="CP032096">
    <property type="protein sequence ID" value="QBZ83618.1"/>
    <property type="molecule type" value="Genomic_DNA"/>
</dbReference>
<sequence length="242" mass="27158" precursor="true">MKKRFILVALTSALTAQQSIAKPQELGLSGSGEAGYSNTTGNTDTEALFASLKSSYTQKTYKLKGLIEAQNKKENNVRTQERYVGDFQGNKFFSDYQDAYGFGQFRAENDRFASINLNTYLLVGLGYNFIQEKDLILTAEAGIGNQSTDYIKESTDKDFSQTIGKLYGNFEYGFNSNVRFLQDAAAYAGERQTHYETNTGLKVKLNGNLSMKATFKYRFNDNPADGKKKEDTETLITLVYDF</sequence>
<dbReference type="AlphaFoldDB" id="A0A4P7P0R7"/>
<proteinExistence type="predicted"/>
<keyword evidence="3" id="KW-1185">Reference proteome</keyword>
<keyword evidence="1" id="KW-0732">Signal</keyword>
<reference evidence="2 3" key="1">
    <citation type="submission" date="2018-08" db="EMBL/GenBank/DDBJ databases">
        <title>Horizontal acquisition of hydrogen conversion ability and other habitat adaptations in Hydrogenovibrio crunogenus strains.</title>
        <authorList>
            <person name="Gonnella G."/>
            <person name="Adam N."/>
            <person name="Perner M."/>
        </authorList>
    </citation>
    <scope>NUCLEOTIDE SEQUENCE [LARGE SCALE GENOMIC DNA]</scope>
    <source>
        <strain evidence="2 3">SP-41</strain>
    </source>
</reference>
<accession>A0A4P7P0R7</accession>